<evidence type="ECO:0000256" key="2">
    <source>
        <dbReference type="ARBA" id="ARBA00023015"/>
    </source>
</evidence>
<dbReference type="RefSeq" id="WP_161140793.1">
    <property type="nucleotide sequence ID" value="NZ_SPKJ01000038.1"/>
</dbReference>
<dbReference type="InterPro" id="IPR036390">
    <property type="entry name" value="WH_DNA-bd_sf"/>
</dbReference>
<evidence type="ECO:0000259" key="5">
    <source>
        <dbReference type="PROSITE" id="PS50931"/>
    </source>
</evidence>
<dbReference type="InterPro" id="IPR005119">
    <property type="entry name" value="LysR_subst-bd"/>
</dbReference>
<comment type="similarity">
    <text evidence="1">Belongs to the LysR transcriptional regulatory family.</text>
</comment>
<organism evidence="6 7">
    <name type="scientific">Propylenella binzhouense</name>
    <dbReference type="NCBI Taxonomy" id="2555902"/>
    <lineage>
        <taxon>Bacteria</taxon>
        <taxon>Pseudomonadati</taxon>
        <taxon>Pseudomonadota</taxon>
        <taxon>Alphaproteobacteria</taxon>
        <taxon>Hyphomicrobiales</taxon>
        <taxon>Propylenellaceae</taxon>
        <taxon>Propylenella</taxon>
    </lineage>
</organism>
<dbReference type="SUPFAM" id="SSF53850">
    <property type="entry name" value="Periplasmic binding protein-like II"/>
    <property type="match status" value="1"/>
</dbReference>
<keyword evidence="3" id="KW-0238">DNA-binding</keyword>
<dbReference type="Pfam" id="PF00126">
    <property type="entry name" value="HTH_1"/>
    <property type="match status" value="1"/>
</dbReference>
<dbReference type="EMBL" id="SPKJ01000038">
    <property type="protein sequence ID" value="MYZ48443.1"/>
    <property type="molecule type" value="Genomic_DNA"/>
</dbReference>
<keyword evidence="2" id="KW-0805">Transcription regulation</keyword>
<dbReference type="PANTHER" id="PTHR30126">
    <property type="entry name" value="HTH-TYPE TRANSCRIPTIONAL REGULATOR"/>
    <property type="match status" value="1"/>
</dbReference>
<evidence type="ECO:0000256" key="1">
    <source>
        <dbReference type="ARBA" id="ARBA00009437"/>
    </source>
</evidence>
<dbReference type="InterPro" id="IPR036388">
    <property type="entry name" value="WH-like_DNA-bd_sf"/>
</dbReference>
<evidence type="ECO:0000313" key="7">
    <source>
        <dbReference type="Proteomes" id="UP000773614"/>
    </source>
</evidence>
<dbReference type="Pfam" id="PF03466">
    <property type="entry name" value="LysR_substrate"/>
    <property type="match status" value="1"/>
</dbReference>
<name>A0A964T4P3_9HYPH</name>
<dbReference type="CDD" id="cd05466">
    <property type="entry name" value="PBP2_LTTR_substrate"/>
    <property type="match status" value="1"/>
</dbReference>
<feature type="domain" description="HTH lysR-type" evidence="5">
    <location>
        <begin position="7"/>
        <end position="63"/>
    </location>
</feature>
<dbReference type="PROSITE" id="PS50931">
    <property type="entry name" value="HTH_LYSR"/>
    <property type="match status" value="1"/>
</dbReference>
<dbReference type="GO" id="GO:0000976">
    <property type="term" value="F:transcription cis-regulatory region binding"/>
    <property type="evidence" value="ECO:0007669"/>
    <property type="project" value="TreeGrafter"/>
</dbReference>
<dbReference type="Proteomes" id="UP000773614">
    <property type="component" value="Unassembled WGS sequence"/>
</dbReference>
<accession>A0A964T4P3</accession>
<dbReference type="SUPFAM" id="SSF46785">
    <property type="entry name" value="Winged helix' DNA-binding domain"/>
    <property type="match status" value="1"/>
</dbReference>
<evidence type="ECO:0000256" key="3">
    <source>
        <dbReference type="ARBA" id="ARBA00023125"/>
    </source>
</evidence>
<evidence type="ECO:0000313" key="6">
    <source>
        <dbReference type="EMBL" id="MYZ48443.1"/>
    </source>
</evidence>
<proteinExistence type="inferred from homology"/>
<feature type="non-terminal residue" evidence="6">
    <location>
        <position position="320"/>
    </location>
</feature>
<protein>
    <submittedName>
        <fullName evidence="6">LysR family transcriptional regulator</fullName>
    </submittedName>
</protein>
<comment type="caution">
    <text evidence="6">The sequence shown here is derived from an EMBL/GenBank/DDBJ whole genome shotgun (WGS) entry which is preliminary data.</text>
</comment>
<dbReference type="Gene3D" id="1.10.10.10">
    <property type="entry name" value="Winged helix-like DNA-binding domain superfamily/Winged helix DNA-binding domain"/>
    <property type="match status" value="1"/>
</dbReference>
<keyword evidence="4" id="KW-0804">Transcription</keyword>
<keyword evidence="7" id="KW-1185">Reference proteome</keyword>
<evidence type="ECO:0000256" key="4">
    <source>
        <dbReference type="ARBA" id="ARBA00023163"/>
    </source>
</evidence>
<dbReference type="OrthoDB" id="7506954at2"/>
<sequence>MQLSGSDLRLLAVFDAVVRCQGFAAAEAELNISASTISNHMTALEHRLGIKLCQRGRAGFALTDGGRAVHEATRTLLASTQHFASEIEAARVSPPSELRIGLVDTVASDPNCRIAEAVRAFRGRMPAVSILLSQDPPQELQAKVREGEYHCGIGSFPHLVSGLEEHTLYKEAHLLYVGAGHPLFAMPDCEITPELIERYDTIRRGYWRDRDGRRFQLGPARATVNQIEPQILLVLSGLYTGFLPEHAATAWVARGGMRPILAERYRFDCKFGFVTRKGSPEPEMLRIFRDCCLAAHRPEGAPRAALRQVAPRLAEGRPGA</sequence>
<dbReference type="GO" id="GO:0003700">
    <property type="term" value="F:DNA-binding transcription factor activity"/>
    <property type="evidence" value="ECO:0007669"/>
    <property type="project" value="InterPro"/>
</dbReference>
<dbReference type="Gene3D" id="3.40.190.10">
    <property type="entry name" value="Periplasmic binding protein-like II"/>
    <property type="match status" value="2"/>
</dbReference>
<dbReference type="AlphaFoldDB" id="A0A964T4P3"/>
<reference evidence="6" key="1">
    <citation type="submission" date="2019-03" db="EMBL/GenBank/DDBJ databases">
        <title>Afifella sp. nov., isolated from activated sludge.</title>
        <authorList>
            <person name="Li Q."/>
            <person name="Liu Y."/>
        </authorList>
    </citation>
    <scope>NUCLEOTIDE SEQUENCE</scope>
    <source>
        <strain evidence="6">L72</strain>
    </source>
</reference>
<dbReference type="InterPro" id="IPR000847">
    <property type="entry name" value="LysR_HTH_N"/>
</dbReference>
<gene>
    <name evidence="6" type="ORF">E4O86_12060</name>
</gene>
<dbReference type="PANTHER" id="PTHR30126:SF98">
    <property type="entry name" value="HTH-TYPE TRANSCRIPTIONAL ACTIVATOR BAUR"/>
    <property type="match status" value="1"/>
</dbReference>